<evidence type="ECO:0000313" key="10">
    <source>
        <dbReference type="EMBL" id="ARW48824.1"/>
    </source>
</evidence>
<keyword evidence="6 9" id="KW-0489">Methyltransferase</keyword>
<evidence type="ECO:0000256" key="2">
    <source>
        <dbReference type="ARBA" id="ARBA00004496"/>
    </source>
</evidence>
<evidence type="ECO:0000256" key="3">
    <source>
        <dbReference type="ARBA" id="ARBA00008145"/>
    </source>
</evidence>
<dbReference type="GO" id="GO:0005737">
    <property type="term" value="C:cytoplasm"/>
    <property type="evidence" value="ECO:0007669"/>
    <property type="project" value="UniProtKB-SubCell"/>
</dbReference>
<comment type="similarity">
    <text evidence="3 9">Belongs to the class I-like SAM-binding methyltransferase superfamily. TPMT family.</text>
</comment>
<accession>A0A1Y0Y8S0</accession>
<dbReference type="OrthoDB" id="9778208at2"/>
<protein>
    <recommendedName>
        <fullName evidence="4 9">Thiopurine S-methyltransferase</fullName>
        <ecNumber evidence="4 9">2.1.1.67</ecNumber>
    </recommendedName>
    <alternativeName>
        <fullName evidence="9">Thiopurine methyltransferase</fullName>
    </alternativeName>
</protein>
<feature type="binding site" evidence="9">
    <location>
        <position position="66"/>
    </location>
    <ligand>
        <name>S-adenosyl-L-methionine</name>
        <dbReference type="ChEBI" id="CHEBI:59789"/>
    </ligand>
</feature>
<comment type="catalytic activity">
    <reaction evidence="1 9">
        <text>S-adenosyl-L-methionine + a thiopurine = S-adenosyl-L-homocysteine + a thiopurine S-methylether.</text>
        <dbReference type="EC" id="2.1.1.67"/>
    </reaction>
</comment>
<dbReference type="InterPro" id="IPR022474">
    <property type="entry name" value="Thiopur_S-MeTfrase_Se/Te_detox"/>
</dbReference>
<dbReference type="InterPro" id="IPR025835">
    <property type="entry name" value="Thiopurine_S-MeTrfase"/>
</dbReference>
<dbReference type="EMBL" id="CP021509">
    <property type="protein sequence ID" value="ARW48824.1"/>
    <property type="molecule type" value="Genomic_DNA"/>
</dbReference>
<dbReference type="EC" id="2.1.1.67" evidence="4 9"/>
<keyword evidence="8 9" id="KW-0949">S-adenosyl-L-methionine</keyword>
<dbReference type="GO" id="GO:0010038">
    <property type="term" value="P:response to metal ion"/>
    <property type="evidence" value="ECO:0007669"/>
    <property type="project" value="InterPro"/>
</dbReference>
<evidence type="ECO:0000256" key="6">
    <source>
        <dbReference type="ARBA" id="ARBA00022603"/>
    </source>
</evidence>
<reference evidence="10 11" key="1">
    <citation type="submission" date="2017-05" db="EMBL/GenBank/DDBJ databases">
        <title>Genome sequence of Acetobacter pasteurianus subsp. pasteurianus strain SRCM101342.</title>
        <authorList>
            <person name="Cho S.H."/>
        </authorList>
    </citation>
    <scope>NUCLEOTIDE SEQUENCE [LARGE SCALE GENOMIC DNA]</scope>
    <source>
        <strain evidence="10 11">SRCM101342</strain>
    </source>
</reference>
<dbReference type="Pfam" id="PF05724">
    <property type="entry name" value="TPMT"/>
    <property type="match status" value="1"/>
</dbReference>
<dbReference type="Gene3D" id="3.40.50.150">
    <property type="entry name" value="Vaccinia Virus protein VP39"/>
    <property type="match status" value="1"/>
</dbReference>
<evidence type="ECO:0000256" key="5">
    <source>
        <dbReference type="ARBA" id="ARBA00022490"/>
    </source>
</evidence>
<evidence type="ECO:0000256" key="4">
    <source>
        <dbReference type="ARBA" id="ARBA00011905"/>
    </source>
</evidence>
<dbReference type="NCBIfam" id="TIGR03840">
    <property type="entry name" value="TMPT_Se_Te"/>
    <property type="match status" value="1"/>
</dbReference>
<dbReference type="RefSeq" id="WP_087652069.1">
    <property type="nucleotide sequence ID" value="NZ_CP021509.1"/>
</dbReference>
<dbReference type="SUPFAM" id="SSF53335">
    <property type="entry name" value="S-adenosyl-L-methionine-dependent methyltransferases"/>
    <property type="match status" value="1"/>
</dbReference>
<dbReference type="InterPro" id="IPR029063">
    <property type="entry name" value="SAM-dependent_MTases_sf"/>
</dbReference>
<feature type="binding site" evidence="9">
    <location>
        <position position="10"/>
    </location>
    <ligand>
        <name>S-adenosyl-L-methionine</name>
        <dbReference type="ChEBI" id="CHEBI:59789"/>
    </ligand>
</feature>
<gene>
    <name evidence="10" type="primary">tpmT</name>
    <name evidence="9" type="synonym">tpm</name>
    <name evidence="10" type="ORF">S1001342_02527</name>
</gene>
<dbReference type="GO" id="GO:0032259">
    <property type="term" value="P:methylation"/>
    <property type="evidence" value="ECO:0007669"/>
    <property type="project" value="UniProtKB-KW"/>
</dbReference>
<keyword evidence="7 9" id="KW-0808">Transferase</keyword>
<feature type="binding site" evidence="9">
    <location>
        <position position="45"/>
    </location>
    <ligand>
        <name>S-adenosyl-L-methionine</name>
        <dbReference type="ChEBI" id="CHEBI:59789"/>
    </ligand>
</feature>
<evidence type="ECO:0000256" key="7">
    <source>
        <dbReference type="ARBA" id="ARBA00022679"/>
    </source>
</evidence>
<sequence length="217" mass="24183">MDAQFWNMKWQKNQIGFHLPAVNPLLVKYFPVLELKEGARVFVPLCGKTLDIHWLLQRGMNVVGVELSQIAVEQLFSELALTPQITDVVPNMQCFQAKNLTIFVGDIFALSRALVGSVQAIYDRAALVALPPAMRATYAEHLMDISDKAEQLLVTLEFTLEYDQSCIAGPPFSVTQQEIQRYYGAEYAISCLENTSVTGGLKGGVPATENVWFLKPE</sequence>
<dbReference type="GO" id="GO:0008119">
    <property type="term" value="F:thiopurine S-methyltransferase activity"/>
    <property type="evidence" value="ECO:0007669"/>
    <property type="project" value="UniProtKB-UniRule"/>
</dbReference>
<evidence type="ECO:0000313" key="11">
    <source>
        <dbReference type="Proteomes" id="UP000196205"/>
    </source>
</evidence>
<name>A0A1Y0Y8S0_ACEPA</name>
<dbReference type="InterPro" id="IPR008854">
    <property type="entry name" value="TPMT"/>
</dbReference>
<dbReference type="Proteomes" id="UP000196205">
    <property type="component" value="Chromosome"/>
</dbReference>
<dbReference type="AlphaFoldDB" id="A0A1Y0Y8S0"/>
<dbReference type="PROSITE" id="PS51585">
    <property type="entry name" value="SAM_MT_TPMT"/>
    <property type="match status" value="1"/>
</dbReference>
<dbReference type="PIRSF" id="PIRSF023956">
    <property type="entry name" value="Thiopurine_S-methyltransferase"/>
    <property type="match status" value="1"/>
</dbReference>
<evidence type="ECO:0000256" key="8">
    <source>
        <dbReference type="ARBA" id="ARBA00022691"/>
    </source>
</evidence>
<evidence type="ECO:0000256" key="1">
    <source>
        <dbReference type="ARBA" id="ARBA00000903"/>
    </source>
</evidence>
<dbReference type="NCBIfam" id="NF009732">
    <property type="entry name" value="PRK13255.1"/>
    <property type="match status" value="1"/>
</dbReference>
<dbReference type="HAMAP" id="MF_00812">
    <property type="entry name" value="Thiopur_methtran"/>
    <property type="match status" value="1"/>
</dbReference>
<evidence type="ECO:0000256" key="9">
    <source>
        <dbReference type="HAMAP-Rule" id="MF_00812"/>
    </source>
</evidence>
<organism evidence="10 11">
    <name type="scientific">Acetobacter pasteurianus subsp. pasteurianus</name>
    <dbReference type="NCBI Taxonomy" id="481145"/>
    <lineage>
        <taxon>Bacteria</taxon>
        <taxon>Pseudomonadati</taxon>
        <taxon>Pseudomonadota</taxon>
        <taxon>Alphaproteobacteria</taxon>
        <taxon>Acetobacterales</taxon>
        <taxon>Acetobacteraceae</taxon>
        <taxon>Acetobacter</taxon>
    </lineage>
</organism>
<keyword evidence="5 9" id="KW-0963">Cytoplasm</keyword>
<dbReference type="PANTHER" id="PTHR10259">
    <property type="entry name" value="THIOPURINE S-METHYLTRANSFERASE"/>
    <property type="match status" value="1"/>
</dbReference>
<feature type="binding site" evidence="9">
    <location>
        <position position="124"/>
    </location>
    <ligand>
        <name>S-adenosyl-L-methionine</name>
        <dbReference type="ChEBI" id="CHEBI:59789"/>
    </ligand>
</feature>
<comment type="subcellular location">
    <subcellularLocation>
        <location evidence="2 9">Cytoplasm</location>
    </subcellularLocation>
</comment>
<proteinExistence type="inferred from homology"/>
<dbReference type="PANTHER" id="PTHR10259:SF11">
    <property type="entry name" value="THIOPURINE S-METHYLTRANSFERASE"/>
    <property type="match status" value="1"/>
</dbReference>
<dbReference type="FunFam" id="3.40.50.150:FF:000101">
    <property type="entry name" value="Thiopurine S-methyltransferase"/>
    <property type="match status" value="1"/>
</dbReference>